<dbReference type="EMBL" id="CAJNJA010031651">
    <property type="protein sequence ID" value="CAE7659218.1"/>
    <property type="molecule type" value="Genomic_DNA"/>
</dbReference>
<feature type="non-terminal residue" evidence="1">
    <location>
        <position position="1"/>
    </location>
</feature>
<organism evidence="1 2">
    <name type="scientific">Symbiodinium necroappetens</name>
    <dbReference type="NCBI Taxonomy" id="1628268"/>
    <lineage>
        <taxon>Eukaryota</taxon>
        <taxon>Sar</taxon>
        <taxon>Alveolata</taxon>
        <taxon>Dinophyceae</taxon>
        <taxon>Suessiales</taxon>
        <taxon>Symbiodiniaceae</taxon>
        <taxon>Symbiodinium</taxon>
    </lineage>
</organism>
<reference evidence="1" key="1">
    <citation type="submission" date="2021-02" db="EMBL/GenBank/DDBJ databases">
        <authorList>
            <person name="Dougan E. K."/>
            <person name="Rhodes N."/>
            <person name="Thang M."/>
            <person name="Chan C."/>
        </authorList>
    </citation>
    <scope>NUCLEOTIDE SEQUENCE</scope>
</reference>
<gene>
    <name evidence="1" type="primary">HERC4</name>
    <name evidence="1" type="ORF">SNEC2469_LOCUS18695</name>
</gene>
<protein>
    <submittedName>
        <fullName evidence="1">HERC4 protein</fullName>
    </submittedName>
</protein>
<dbReference type="Proteomes" id="UP000601435">
    <property type="component" value="Unassembled WGS sequence"/>
</dbReference>
<name>A0A812W8Y6_9DINO</name>
<sequence length="243" mass="25765">VAVKDALTSLLGSLNGLNGTDNASTGVLGEVSISTDAGDGKVVVYSPERLAESGEPAKVSVDDSEATAEVPAGVLQQAQGLVGDGHLMLSVVVMNEEMSEKFSTPPPITQEGPVTTLLSAPLVINIRDENGTVIDIGPLKTPMTVQLEVKKRRLDQASNSAGRKCAYWDEERAVWETNPKEIESIEGDEAKPGLVRCRTKRMAIFSVVLEEFENTLKCSTLGQLLTADALASLSRSPSLQADS</sequence>
<keyword evidence="2" id="KW-1185">Reference proteome</keyword>
<dbReference type="AlphaFoldDB" id="A0A812W8Y6"/>
<accession>A0A812W8Y6</accession>
<evidence type="ECO:0000313" key="1">
    <source>
        <dbReference type="EMBL" id="CAE7659218.1"/>
    </source>
</evidence>
<proteinExistence type="predicted"/>
<dbReference type="OrthoDB" id="10676309at2759"/>
<comment type="caution">
    <text evidence="1">The sequence shown here is derived from an EMBL/GenBank/DDBJ whole genome shotgun (WGS) entry which is preliminary data.</text>
</comment>
<evidence type="ECO:0000313" key="2">
    <source>
        <dbReference type="Proteomes" id="UP000601435"/>
    </source>
</evidence>